<proteinExistence type="predicted"/>
<dbReference type="InterPro" id="IPR036271">
    <property type="entry name" value="Tet_transcr_reg_TetR-rel_C_sf"/>
</dbReference>
<evidence type="ECO:0000256" key="5">
    <source>
        <dbReference type="SAM" id="MobiDB-lite"/>
    </source>
</evidence>
<dbReference type="Pfam" id="PF00440">
    <property type="entry name" value="TetR_N"/>
    <property type="match status" value="1"/>
</dbReference>
<feature type="region of interest" description="Disordered" evidence="5">
    <location>
        <begin position="1"/>
        <end position="36"/>
    </location>
</feature>
<dbReference type="InterPro" id="IPR009057">
    <property type="entry name" value="Homeodomain-like_sf"/>
</dbReference>
<accession>Q84H86</accession>
<evidence type="ECO:0000256" key="1">
    <source>
        <dbReference type="ARBA" id="ARBA00023015"/>
    </source>
</evidence>
<dbReference type="PROSITE" id="PS50977">
    <property type="entry name" value="HTH_TETR_2"/>
    <property type="match status" value="1"/>
</dbReference>
<protein>
    <submittedName>
        <fullName evidence="7">Putative TetR-family transcriptional regulator</fullName>
    </submittedName>
</protein>
<dbReference type="InterPro" id="IPR001647">
    <property type="entry name" value="HTH_TetR"/>
</dbReference>
<reference evidence="7" key="1">
    <citation type="journal article" date="2003" name="Appl. Environ. Microbiol.">
        <title>mRNA differential display in a microbial enrichment culture: simultaneous identification of three cyclohexanone monooxygenases from three species.</title>
        <authorList>
            <person name="Brzostowicz P.C."/>
            <person name="Walters D.M."/>
            <person name="Thomas S.M."/>
            <person name="Nagarajan V."/>
            <person name="Rouviere P.E."/>
        </authorList>
    </citation>
    <scope>NUCLEOTIDE SEQUENCE</scope>
</reference>
<dbReference type="SUPFAM" id="SSF46689">
    <property type="entry name" value="Homeodomain-like"/>
    <property type="match status" value="1"/>
</dbReference>
<dbReference type="Gene3D" id="1.10.10.60">
    <property type="entry name" value="Homeodomain-like"/>
    <property type="match status" value="1"/>
</dbReference>
<dbReference type="GO" id="GO:0000976">
    <property type="term" value="F:transcription cis-regulatory region binding"/>
    <property type="evidence" value="ECO:0007669"/>
    <property type="project" value="TreeGrafter"/>
</dbReference>
<evidence type="ECO:0000256" key="2">
    <source>
        <dbReference type="ARBA" id="ARBA00023125"/>
    </source>
</evidence>
<dbReference type="AlphaFoldDB" id="Q84H86"/>
<dbReference type="PANTHER" id="PTHR30055">
    <property type="entry name" value="HTH-TYPE TRANSCRIPTIONAL REGULATOR RUTR"/>
    <property type="match status" value="1"/>
</dbReference>
<evidence type="ECO:0000313" key="7">
    <source>
        <dbReference type="EMBL" id="AAN37481.1"/>
    </source>
</evidence>
<feature type="DNA-binding region" description="H-T-H motif" evidence="4">
    <location>
        <begin position="57"/>
        <end position="76"/>
    </location>
</feature>
<feature type="domain" description="HTH tetR-type" evidence="6">
    <location>
        <begin position="34"/>
        <end position="94"/>
    </location>
</feature>
<keyword evidence="2 4" id="KW-0238">DNA-binding</keyword>
<dbReference type="Pfam" id="PF16859">
    <property type="entry name" value="TetR_C_11"/>
    <property type="match status" value="1"/>
</dbReference>
<dbReference type="SUPFAM" id="SSF48498">
    <property type="entry name" value="Tetracyclin repressor-like, C-terminal domain"/>
    <property type="match status" value="1"/>
</dbReference>
<name>Q84H86_9MICC</name>
<keyword evidence="1" id="KW-0805">Transcription regulation</keyword>
<dbReference type="InterPro" id="IPR050109">
    <property type="entry name" value="HTH-type_TetR-like_transc_reg"/>
</dbReference>
<keyword evidence="3" id="KW-0804">Transcription</keyword>
<evidence type="ECO:0000256" key="3">
    <source>
        <dbReference type="ARBA" id="ARBA00023163"/>
    </source>
</evidence>
<dbReference type="EMBL" id="AY123972">
    <property type="protein sequence ID" value="AAN37481.1"/>
    <property type="molecule type" value="Genomic_DNA"/>
</dbReference>
<dbReference type="PRINTS" id="PR00455">
    <property type="entry name" value="HTHTETR"/>
</dbReference>
<organism evidence="7">
    <name type="scientific">Arthrobacter sp. BP2</name>
    <dbReference type="NCBI Taxonomy" id="209589"/>
    <lineage>
        <taxon>Bacteria</taxon>
        <taxon>Bacillati</taxon>
        <taxon>Actinomycetota</taxon>
        <taxon>Actinomycetes</taxon>
        <taxon>Micrococcales</taxon>
        <taxon>Micrococcaceae</taxon>
        <taxon>Arthrobacter</taxon>
    </lineage>
</organism>
<dbReference type="InterPro" id="IPR011075">
    <property type="entry name" value="TetR_C"/>
</dbReference>
<feature type="compositionally biased region" description="Gly residues" evidence="5">
    <location>
        <begin position="14"/>
        <end position="26"/>
    </location>
</feature>
<evidence type="ECO:0000259" key="6">
    <source>
        <dbReference type="PROSITE" id="PS50977"/>
    </source>
</evidence>
<dbReference type="PANTHER" id="PTHR30055:SF148">
    <property type="entry name" value="TETR-FAMILY TRANSCRIPTIONAL REGULATOR"/>
    <property type="match status" value="1"/>
</dbReference>
<evidence type="ECO:0000256" key="4">
    <source>
        <dbReference type="PROSITE-ProRule" id="PRU00335"/>
    </source>
</evidence>
<dbReference type="GO" id="GO:0003700">
    <property type="term" value="F:DNA-binding transcription factor activity"/>
    <property type="evidence" value="ECO:0007669"/>
    <property type="project" value="TreeGrafter"/>
</dbReference>
<sequence>MARRRKGGIPMNSLGGGQGASAGGVVSGHQKRRARTERAVMDAARELLAESGFGSLTIEGVAERSGVAKTTIYRRHRSRNDLALAVLLDMVGDVSTQPYALDTLTELTRLVDRTVDLMSNTLLGRIMQGLVSEVAADAELARTYRERVVSQRVQEVTALVERGIARGELREGLDPELVTDLLLGPIYYRLFLSGSPLDEGFGRRLVAALFPAFAKEPHPA</sequence>
<dbReference type="Gene3D" id="1.10.357.10">
    <property type="entry name" value="Tetracycline Repressor, domain 2"/>
    <property type="match status" value="1"/>
</dbReference>